<protein>
    <submittedName>
        <fullName evidence="1">Uncharacterized protein</fullName>
    </submittedName>
</protein>
<sequence>MNELIGSLIGTLGNMAVGKIPDVISSIAGSLDAQRERKEKEETFNQKLKQRSEALSQRQQRPGLCNIALITPDGERIMMQSYTQYYAGDYIIYELSYRNLEDGRWSGSYRKMSNHLFSSDSFERGQNRRVCIEKSRKSLLKLIQQQIVREID</sequence>
<proteinExistence type="predicted"/>
<dbReference type="RefSeq" id="WP_002793882.1">
    <property type="nucleotide sequence ID" value="NZ_BDSG01000085.1"/>
</dbReference>
<dbReference type="AlphaFoldDB" id="A0A2Z6UPW0"/>
<dbReference type="EMBL" id="BDSG01000085">
    <property type="protein sequence ID" value="GBL11627.1"/>
    <property type="molecule type" value="Genomic_DNA"/>
</dbReference>
<evidence type="ECO:0000313" key="2">
    <source>
        <dbReference type="Proteomes" id="UP000248272"/>
    </source>
</evidence>
<dbReference type="Proteomes" id="UP000248272">
    <property type="component" value="Unassembled WGS sequence"/>
</dbReference>
<comment type="caution">
    <text evidence="1">The sequence shown here is derived from an EMBL/GenBank/DDBJ whole genome shotgun (WGS) entry which is preliminary data.</text>
</comment>
<evidence type="ECO:0000313" key="1">
    <source>
        <dbReference type="EMBL" id="GBL11627.1"/>
    </source>
</evidence>
<gene>
    <name evidence="1" type="ORF">MSj_03134</name>
</gene>
<name>A0A2Z6UPW0_MICAE</name>
<organism evidence="1 2">
    <name type="scientific">Microcystis aeruginosa Sj</name>
    <dbReference type="NCBI Taxonomy" id="1979544"/>
    <lineage>
        <taxon>Bacteria</taxon>
        <taxon>Bacillati</taxon>
        <taxon>Cyanobacteriota</taxon>
        <taxon>Cyanophyceae</taxon>
        <taxon>Oscillatoriophycideae</taxon>
        <taxon>Chroococcales</taxon>
        <taxon>Microcystaceae</taxon>
        <taxon>Microcystis</taxon>
    </lineage>
</organism>
<accession>A0A2Z6UPW0</accession>
<reference evidence="1 2" key="1">
    <citation type="journal article" date="2018" name="Front. Microbiol.">
        <title>Adaptation of the Freshwater Bloom-Forming Cyanobacterium Microcystis aeruginosa to Brackish Water Is Driven by Recent Horizontal Transfer of Sucrose Genes.</title>
        <authorList>
            <person name="Tanabe Y."/>
            <person name="Hodoki Y."/>
            <person name="Sano T."/>
            <person name="Tada K."/>
            <person name="Watanabe M.M."/>
        </authorList>
    </citation>
    <scope>NUCLEOTIDE SEQUENCE [LARGE SCALE GENOMIC DNA]</scope>
    <source>
        <strain evidence="1 2">Sj</strain>
    </source>
</reference>